<feature type="transmembrane region" description="Helical" evidence="5">
    <location>
        <begin position="315"/>
        <end position="333"/>
    </location>
</feature>
<evidence type="ECO:0000313" key="7">
    <source>
        <dbReference type="EMBL" id="UOE34706.1"/>
    </source>
</evidence>
<dbReference type="SUPFAM" id="SSF103473">
    <property type="entry name" value="MFS general substrate transporter"/>
    <property type="match status" value="1"/>
</dbReference>
<dbReference type="PANTHER" id="PTHR23514:SF13">
    <property type="entry name" value="INNER MEMBRANE PROTEIN YBJJ"/>
    <property type="match status" value="1"/>
</dbReference>
<feature type="transmembrane region" description="Helical" evidence="5">
    <location>
        <begin position="92"/>
        <end position="112"/>
    </location>
</feature>
<comment type="subcellular location">
    <subcellularLocation>
        <location evidence="1">Membrane</location>
        <topology evidence="1">Multi-pass membrane protein</topology>
    </subcellularLocation>
</comment>
<evidence type="ECO:0000256" key="3">
    <source>
        <dbReference type="ARBA" id="ARBA00022989"/>
    </source>
</evidence>
<dbReference type="InterPro" id="IPR036259">
    <property type="entry name" value="MFS_trans_sf"/>
</dbReference>
<name>A0ABY4B9R6_9BACT</name>
<feature type="transmembrane region" description="Helical" evidence="5">
    <location>
        <begin position="55"/>
        <end position="72"/>
    </location>
</feature>
<protein>
    <submittedName>
        <fullName evidence="7">MFS transporter</fullName>
    </submittedName>
</protein>
<keyword evidence="4 5" id="KW-0472">Membrane</keyword>
<dbReference type="InterPro" id="IPR020846">
    <property type="entry name" value="MFS_dom"/>
</dbReference>
<dbReference type="InterPro" id="IPR051788">
    <property type="entry name" value="MFS_Transporter"/>
</dbReference>
<dbReference type="Pfam" id="PF07690">
    <property type="entry name" value="MFS_1"/>
    <property type="match status" value="1"/>
</dbReference>
<feature type="transmembrane region" description="Helical" evidence="5">
    <location>
        <begin position="283"/>
        <end position="303"/>
    </location>
</feature>
<dbReference type="PROSITE" id="PS50850">
    <property type="entry name" value="MFS"/>
    <property type="match status" value="1"/>
</dbReference>
<feature type="transmembrane region" description="Helical" evidence="5">
    <location>
        <begin position="402"/>
        <end position="421"/>
    </location>
</feature>
<dbReference type="EMBL" id="CP094534">
    <property type="protein sequence ID" value="UOE34706.1"/>
    <property type="molecule type" value="Genomic_DNA"/>
</dbReference>
<evidence type="ECO:0000256" key="4">
    <source>
        <dbReference type="ARBA" id="ARBA00023136"/>
    </source>
</evidence>
<feature type="transmembrane region" description="Helical" evidence="5">
    <location>
        <begin position="249"/>
        <end position="271"/>
    </location>
</feature>
<evidence type="ECO:0000256" key="2">
    <source>
        <dbReference type="ARBA" id="ARBA00022692"/>
    </source>
</evidence>
<feature type="transmembrane region" description="Helical" evidence="5">
    <location>
        <begin position="339"/>
        <end position="361"/>
    </location>
</feature>
<evidence type="ECO:0000256" key="5">
    <source>
        <dbReference type="SAM" id="Phobius"/>
    </source>
</evidence>
<keyword evidence="8" id="KW-1185">Reference proteome</keyword>
<accession>A0ABY4B9R6</accession>
<feature type="domain" description="Major facilitator superfamily (MFS) profile" evidence="6">
    <location>
        <begin position="53"/>
        <end position="423"/>
    </location>
</feature>
<organism evidence="7 8">
    <name type="scientific">Hymenobacter monticola</name>
    <dbReference type="NCBI Taxonomy" id="1705399"/>
    <lineage>
        <taxon>Bacteria</taxon>
        <taxon>Pseudomonadati</taxon>
        <taxon>Bacteroidota</taxon>
        <taxon>Cytophagia</taxon>
        <taxon>Cytophagales</taxon>
        <taxon>Hymenobacteraceae</taxon>
        <taxon>Hymenobacter</taxon>
    </lineage>
</organism>
<reference evidence="7 8" key="1">
    <citation type="submission" date="2022-03" db="EMBL/GenBank/DDBJ databases">
        <title>Hymenobactersp. isolated from the air.</title>
        <authorList>
            <person name="Won M."/>
            <person name="Kwon S.-W."/>
        </authorList>
    </citation>
    <scope>NUCLEOTIDE SEQUENCE [LARGE SCALE GENOMIC DNA]</scope>
    <source>
        <strain evidence="7 8">KACC 22596</strain>
    </source>
</reference>
<gene>
    <name evidence="7" type="ORF">MTP16_03415</name>
</gene>
<keyword evidence="2 5" id="KW-0812">Transmembrane</keyword>
<dbReference type="Proteomes" id="UP000831390">
    <property type="component" value="Chromosome"/>
</dbReference>
<feature type="transmembrane region" description="Helical" evidence="5">
    <location>
        <begin position="210"/>
        <end position="229"/>
    </location>
</feature>
<feature type="transmembrane region" description="Helical" evidence="5">
    <location>
        <begin position="373"/>
        <end position="396"/>
    </location>
</feature>
<evidence type="ECO:0000313" key="8">
    <source>
        <dbReference type="Proteomes" id="UP000831390"/>
    </source>
</evidence>
<keyword evidence="3 5" id="KW-1133">Transmembrane helix</keyword>
<dbReference type="InterPro" id="IPR011701">
    <property type="entry name" value="MFS"/>
</dbReference>
<sequence length="423" mass="44231">MGVGENFPSAAGVWQTYFYGKQRAGRGTSARRWAANNMVSVISPARTISRQAHRVAVGALFFLLGLCFATWASRIPSIQQRMGISEAGLGGVLLAIPLGQLLTLPLAGWLVARHGSRRVILGSVVLYAAALLGLGWAQNLYQLVPCLILFGVGGNLTNISVNTQAVGVERLYEHKPIMGSFHGLWSLAGFVGAAIGSFMIGHAVPPGLHFVGIALFILTGLVVSAGYTVRQDSGVDPDQPIFVRPDKELLGLGAIAFCALICEGAMFDWSGVYFKKVIQADKAWVGAGYTAFMSTMAAGRFGADWLAARLGPKRVIQLCGLLTATGLSIAVLLPVLPAALLGFLLVGFGTSAVVPLVYSAAGRSTHMSAGMALAAVSTIGFFGFLLGPPIIGFVAGATSLRVSFAFIAFMGLCVSAVAGRVRV</sequence>
<proteinExistence type="predicted"/>
<evidence type="ECO:0000256" key="1">
    <source>
        <dbReference type="ARBA" id="ARBA00004141"/>
    </source>
</evidence>
<dbReference type="CDD" id="cd17393">
    <property type="entry name" value="MFS_MosC_like"/>
    <property type="match status" value="1"/>
</dbReference>
<feature type="transmembrane region" description="Helical" evidence="5">
    <location>
        <begin position="142"/>
        <end position="161"/>
    </location>
</feature>
<feature type="transmembrane region" description="Helical" evidence="5">
    <location>
        <begin position="182"/>
        <end position="204"/>
    </location>
</feature>
<dbReference type="Gene3D" id="1.20.1250.20">
    <property type="entry name" value="MFS general substrate transporter like domains"/>
    <property type="match status" value="2"/>
</dbReference>
<dbReference type="PANTHER" id="PTHR23514">
    <property type="entry name" value="BYPASS OF STOP CODON PROTEIN 6"/>
    <property type="match status" value="1"/>
</dbReference>
<evidence type="ECO:0000259" key="6">
    <source>
        <dbReference type="PROSITE" id="PS50850"/>
    </source>
</evidence>
<feature type="transmembrane region" description="Helical" evidence="5">
    <location>
        <begin position="119"/>
        <end position="136"/>
    </location>
</feature>